<gene>
    <name evidence="1" type="ORF">BK138_09380</name>
</gene>
<comment type="caution">
    <text evidence="1">The sequence shown here is derived from an EMBL/GenBank/DDBJ whole genome shotgun (WGS) entry which is preliminary data.</text>
</comment>
<accession>A0A1R1F3K3</accession>
<protein>
    <submittedName>
        <fullName evidence="1">Uncharacterized protein</fullName>
    </submittedName>
</protein>
<dbReference type="STRING" id="297318.BK138_09380"/>
<keyword evidence="2" id="KW-1185">Reference proteome</keyword>
<proteinExistence type="predicted"/>
<sequence length="217" mass="23776">MGFLDFAVSYLAKQFNRPDSSLFLPKLIRSQRNPAYDPWVIEEQQLPYLFSHLKAVLKQATITGISNVSVIGSPSVQNDSIVTAQAQFSKALPAPDSITIKGTLMLIQDTGETLTCDFTASAKGASAETKVTFVENGKRLQATVDELKLTIPKPYVQALHVDVRVLGSDPSWNALLQNKLNEEKHLDIMVGLLCGKLAEKQTLQSFSDLLTNAINSI</sequence>
<name>A0A1R1F3K3_9BACL</name>
<evidence type="ECO:0000313" key="2">
    <source>
        <dbReference type="Proteomes" id="UP000187172"/>
    </source>
</evidence>
<dbReference type="RefSeq" id="WP_076168683.1">
    <property type="nucleotide sequence ID" value="NZ_MRTP01000001.1"/>
</dbReference>
<dbReference type="EMBL" id="MRTP01000001">
    <property type="protein sequence ID" value="OMF58699.1"/>
    <property type="molecule type" value="Genomic_DNA"/>
</dbReference>
<reference evidence="1 2" key="1">
    <citation type="submission" date="2016-11" db="EMBL/GenBank/DDBJ databases">
        <title>Paenibacillus species isolates.</title>
        <authorList>
            <person name="Beno S.M."/>
        </authorList>
    </citation>
    <scope>NUCLEOTIDE SEQUENCE [LARGE SCALE GENOMIC DNA]</scope>
    <source>
        <strain evidence="1 2">FSL R5-0378</strain>
    </source>
</reference>
<evidence type="ECO:0000313" key="1">
    <source>
        <dbReference type="EMBL" id="OMF58699.1"/>
    </source>
</evidence>
<dbReference type="AlphaFoldDB" id="A0A1R1F3K3"/>
<organism evidence="1 2">
    <name type="scientific">Paenibacillus rhizosphaerae</name>
    <dbReference type="NCBI Taxonomy" id="297318"/>
    <lineage>
        <taxon>Bacteria</taxon>
        <taxon>Bacillati</taxon>
        <taxon>Bacillota</taxon>
        <taxon>Bacilli</taxon>
        <taxon>Bacillales</taxon>
        <taxon>Paenibacillaceae</taxon>
        <taxon>Paenibacillus</taxon>
    </lineage>
</organism>
<dbReference type="Proteomes" id="UP000187172">
    <property type="component" value="Unassembled WGS sequence"/>
</dbReference>